<evidence type="ECO:0000259" key="14">
    <source>
        <dbReference type="PROSITE" id="PS00478"/>
    </source>
</evidence>
<evidence type="ECO:0000256" key="13">
    <source>
        <dbReference type="ARBA" id="ARBA00029606"/>
    </source>
</evidence>
<dbReference type="Gene3D" id="1.25.40.10">
    <property type="entry name" value="Tetratricopeptide repeat domain"/>
    <property type="match status" value="1"/>
</dbReference>
<keyword evidence="8" id="KW-0238">DNA-binding</keyword>
<evidence type="ECO:0000256" key="10">
    <source>
        <dbReference type="ARBA" id="ARBA00023242"/>
    </source>
</evidence>
<dbReference type="GO" id="GO:0019185">
    <property type="term" value="C:snRNA-activating protein complex"/>
    <property type="evidence" value="ECO:0007669"/>
    <property type="project" value="TreeGrafter"/>
</dbReference>
<dbReference type="GO" id="GO:0003681">
    <property type="term" value="F:bent DNA binding"/>
    <property type="evidence" value="ECO:0007669"/>
    <property type="project" value="TreeGrafter"/>
</dbReference>
<keyword evidence="6" id="KW-0805">Transcription regulation</keyword>
<keyword evidence="5" id="KW-0862">Zinc</keyword>
<comment type="subcellular location">
    <subcellularLocation>
        <location evidence="1">Nucleus</location>
    </subcellularLocation>
</comment>
<dbReference type="GO" id="GO:0001046">
    <property type="term" value="F:core promoter sequence-specific DNA binding"/>
    <property type="evidence" value="ECO:0007669"/>
    <property type="project" value="TreeGrafter"/>
</dbReference>
<evidence type="ECO:0000256" key="11">
    <source>
        <dbReference type="ARBA" id="ARBA00025193"/>
    </source>
</evidence>
<proteinExistence type="inferred from homology"/>
<dbReference type="AlphaFoldDB" id="A0A7E6EM85"/>
<dbReference type="GO" id="GO:0000978">
    <property type="term" value="F:RNA polymerase II cis-regulatory region sequence-specific DNA binding"/>
    <property type="evidence" value="ECO:0007669"/>
    <property type="project" value="TreeGrafter"/>
</dbReference>
<comment type="function">
    <text evidence="11">Part of the SNAPc complex required for the transcription of both RNA polymerase II and III small-nuclear RNA genes. Binds to the proximal sequence element (PSE), a non-TATA-box basal promoter element common to these 2 types of genes. Recruits TBP and BRF2 to the U6 snRNA TATA box.</text>
</comment>
<protein>
    <recommendedName>
        <fullName evidence="3">snRNA-activating protein complex subunit 3</fullName>
    </recommendedName>
    <alternativeName>
        <fullName evidence="13">Small nuclear RNA-activating complex polypeptide 3</fullName>
    </alternativeName>
</protein>
<evidence type="ECO:0000313" key="16">
    <source>
        <dbReference type="RefSeq" id="XP_036356075.1"/>
    </source>
</evidence>
<keyword evidence="9" id="KW-0804">Transcription</keyword>
<dbReference type="Proteomes" id="UP000515154">
    <property type="component" value="Unplaced"/>
</dbReference>
<evidence type="ECO:0000313" key="15">
    <source>
        <dbReference type="Proteomes" id="UP000515154"/>
    </source>
</evidence>
<evidence type="ECO:0000256" key="3">
    <source>
        <dbReference type="ARBA" id="ARBA00013634"/>
    </source>
</evidence>
<evidence type="ECO:0000256" key="1">
    <source>
        <dbReference type="ARBA" id="ARBA00004123"/>
    </source>
</evidence>
<comment type="similarity">
    <text evidence="2">Belongs to the SNAPC3/SRD2 family.</text>
</comment>
<dbReference type="PANTHER" id="PTHR13421">
    <property type="entry name" value="SNRNA-ACTIVATING PROTEIN COMPLEX SUBUNIT 3"/>
    <property type="match status" value="1"/>
</dbReference>
<dbReference type="GO" id="GO:0046872">
    <property type="term" value="F:metal ion binding"/>
    <property type="evidence" value="ECO:0007669"/>
    <property type="project" value="UniProtKB-KW"/>
</dbReference>
<dbReference type="SUPFAM" id="SSF48452">
    <property type="entry name" value="TPR-like"/>
    <property type="match status" value="1"/>
</dbReference>
<sequence>MQQSKIYWDVENYQKVERIFRSSVEFCNENEVWRLNVAHVLFMQEKYKEAISFYEPITVDISAIILANLCVSYIMINRNEEAEEIMRKIEKDELQNSPIPEQEYVVLGHQYLSNLRDAIRCPRDLEIAGDLSSRVELEVNHNRASEWARNFTGNCKWREKLSKSGVYKMEGTQFSDLTVQLGYPYVYMHQGNCQHVVVFSDVRLPFWLDFGKYPLRIGKSKRLKMACQCCKMFVARWITTQNNLCPHDPCYLCQSCYSLLCFDESGNKIGNFVTHYYAESDFVL</sequence>
<dbReference type="KEGG" id="osn:118761992"/>
<reference evidence="16" key="1">
    <citation type="submission" date="2025-08" db="UniProtKB">
        <authorList>
            <consortium name="RefSeq"/>
        </authorList>
    </citation>
    <scope>IDENTIFICATION</scope>
</reference>
<evidence type="ECO:0000256" key="8">
    <source>
        <dbReference type="ARBA" id="ARBA00023125"/>
    </source>
</evidence>
<dbReference type="PANTHER" id="PTHR13421:SF16">
    <property type="entry name" value="SNRNA-ACTIVATING PROTEIN COMPLEX SUBUNIT 3"/>
    <property type="match status" value="1"/>
</dbReference>
<keyword evidence="7" id="KW-0440">LIM domain</keyword>
<dbReference type="GO" id="GO:0005634">
    <property type="term" value="C:nucleus"/>
    <property type="evidence" value="ECO:0007669"/>
    <property type="project" value="UniProtKB-SubCell"/>
</dbReference>
<evidence type="ECO:0000256" key="9">
    <source>
        <dbReference type="ARBA" id="ARBA00023163"/>
    </source>
</evidence>
<name>A0A7E6EM85_9MOLL</name>
<dbReference type="GO" id="GO:0042795">
    <property type="term" value="P:snRNA transcription by RNA polymerase II"/>
    <property type="evidence" value="ECO:0007669"/>
    <property type="project" value="TreeGrafter"/>
</dbReference>
<evidence type="ECO:0000256" key="6">
    <source>
        <dbReference type="ARBA" id="ARBA00023015"/>
    </source>
</evidence>
<keyword evidence="4" id="KW-0479">Metal-binding</keyword>
<keyword evidence="15" id="KW-1185">Reference proteome</keyword>
<dbReference type="Pfam" id="PF12251">
    <property type="entry name" value="SNAPC3"/>
    <property type="match status" value="1"/>
</dbReference>
<dbReference type="InterPro" id="IPR001781">
    <property type="entry name" value="Znf_LIM"/>
</dbReference>
<evidence type="ECO:0000256" key="7">
    <source>
        <dbReference type="ARBA" id="ARBA00023038"/>
    </source>
</evidence>
<comment type="subunit">
    <text evidence="12">Part of the SNAPc complex composed of 5 subunits: SNAPC1, SNAPC2, SNAPC3, SNAPC4 and SNAPC5. SNAPC3 interacts with SNAPC1.</text>
</comment>
<dbReference type="GO" id="GO:0042796">
    <property type="term" value="P:snRNA transcription by RNA polymerase III"/>
    <property type="evidence" value="ECO:0007669"/>
    <property type="project" value="TreeGrafter"/>
</dbReference>
<dbReference type="InterPro" id="IPR011990">
    <property type="entry name" value="TPR-like_helical_dom_sf"/>
</dbReference>
<evidence type="ECO:0000256" key="4">
    <source>
        <dbReference type="ARBA" id="ARBA00022723"/>
    </source>
</evidence>
<evidence type="ECO:0000256" key="5">
    <source>
        <dbReference type="ARBA" id="ARBA00022833"/>
    </source>
</evidence>
<gene>
    <name evidence="16" type="primary">LOC118761992</name>
</gene>
<evidence type="ECO:0000256" key="2">
    <source>
        <dbReference type="ARBA" id="ARBA00010410"/>
    </source>
</evidence>
<dbReference type="GO" id="GO:0001006">
    <property type="term" value="F:RNA polymerase III type 3 promoter sequence-specific DNA binding"/>
    <property type="evidence" value="ECO:0007669"/>
    <property type="project" value="TreeGrafter"/>
</dbReference>
<keyword evidence="10" id="KW-0539">Nucleus</keyword>
<accession>A0A7E6EM85</accession>
<organism evidence="15 16">
    <name type="scientific">Octopus sinensis</name>
    <name type="common">East Asian common octopus</name>
    <dbReference type="NCBI Taxonomy" id="2607531"/>
    <lineage>
        <taxon>Eukaryota</taxon>
        <taxon>Metazoa</taxon>
        <taxon>Spiralia</taxon>
        <taxon>Lophotrochozoa</taxon>
        <taxon>Mollusca</taxon>
        <taxon>Cephalopoda</taxon>
        <taxon>Coleoidea</taxon>
        <taxon>Octopodiformes</taxon>
        <taxon>Octopoda</taxon>
        <taxon>Incirrata</taxon>
        <taxon>Octopodidae</taxon>
        <taxon>Octopus</taxon>
    </lineage>
</organism>
<dbReference type="RefSeq" id="XP_036356075.1">
    <property type="nucleotide sequence ID" value="XM_036500182.1"/>
</dbReference>
<dbReference type="InterPro" id="IPR022042">
    <property type="entry name" value="snRNA-activating_su3"/>
</dbReference>
<feature type="domain" description="LIM zinc-binding" evidence="14">
    <location>
        <begin position="227"/>
        <end position="260"/>
    </location>
</feature>
<evidence type="ECO:0000256" key="12">
    <source>
        <dbReference type="ARBA" id="ARBA00025958"/>
    </source>
</evidence>
<dbReference type="PROSITE" id="PS00478">
    <property type="entry name" value="LIM_DOMAIN_1"/>
    <property type="match status" value="1"/>
</dbReference>